<evidence type="ECO:0000313" key="1">
    <source>
        <dbReference type="EMBL" id="ODQ74023.1"/>
    </source>
</evidence>
<keyword evidence="2" id="KW-1185">Reference proteome</keyword>
<name>A0A1E3Q8J3_LIPST</name>
<sequence length="60" mass="7015">MDAAPYTFDTGPYISRVIRGWANIYEQTESLSPLSKRGKHTKWRSALDDDDVRERCLSYF</sequence>
<dbReference type="Proteomes" id="UP000094385">
    <property type="component" value="Unassembled WGS sequence"/>
</dbReference>
<evidence type="ECO:0000313" key="2">
    <source>
        <dbReference type="Proteomes" id="UP000094385"/>
    </source>
</evidence>
<gene>
    <name evidence="1" type="ORF">LIPSTDRAFT_69552</name>
</gene>
<reference evidence="1 2" key="1">
    <citation type="journal article" date="2016" name="Proc. Natl. Acad. Sci. U.S.A.">
        <title>Comparative genomics of biotechnologically important yeasts.</title>
        <authorList>
            <person name="Riley R."/>
            <person name="Haridas S."/>
            <person name="Wolfe K.H."/>
            <person name="Lopes M.R."/>
            <person name="Hittinger C.T."/>
            <person name="Goeker M."/>
            <person name="Salamov A.A."/>
            <person name="Wisecaver J.H."/>
            <person name="Long T.M."/>
            <person name="Calvey C.H."/>
            <person name="Aerts A.L."/>
            <person name="Barry K.W."/>
            <person name="Choi C."/>
            <person name="Clum A."/>
            <person name="Coughlan A.Y."/>
            <person name="Deshpande S."/>
            <person name="Douglass A.P."/>
            <person name="Hanson S.J."/>
            <person name="Klenk H.-P."/>
            <person name="LaButti K.M."/>
            <person name="Lapidus A."/>
            <person name="Lindquist E.A."/>
            <person name="Lipzen A.M."/>
            <person name="Meier-Kolthoff J.P."/>
            <person name="Ohm R.A."/>
            <person name="Otillar R.P."/>
            <person name="Pangilinan J.L."/>
            <person name="Peng Y."/>
            <person name="Rokas A."/>
            <person name="Rosa C.A."/>
            <person name="Scheuner C."/>
            <person name="Sibirny A.A."/>
            <person name="Slot J.C."/>
            <person name="Stielow J.B."/>
            <person name="Sun H."/>
            <person name="Kurtzman C.P."/>
            <person name="Blackwell M."/>
            <person name="Grigoriev I.V."/>
            <person name="Jeffries T.W."/>
        </authorList>
    </citation>
    <scope>NUCLEOTIDE SEQUENCE [LARGE SCALE GENOMIC DNA]</scope>
    <source>
        <strain evidence="1 2">NRRL Y-11557</strain>
    </source>
</reference>
<organism evidence="1 2">
    <name type="scientific">Lipomyces starkeyi NRRL Y-11557</name>
    <dbReference type="NCBI Taxonomy" id="675824"/>
    <lineage>
        <taxon>Eukaryota</taxon>
        <taxon>Fungi</taxon>
        <taxon>Dikarya</taxon>
        <taxon>Ascomycota</taxon>
        <taxon>Saccharomycotina</taxon>
        <taxon>Lipomycetes</taxon>
        <taxon>Lipomycetales</taxon>
        <taxon>Lipomycetaceae</taxon>
        <taxon>Lipomyces</taxon>
    </lineage>
</organism>
<dbReference type="AlphaFoldDB" id="A0A1E3Q8J3"/>
<accession>A0A1E3Q8J3</accession>
<dbReference type="OrthoDB" id="2440099at2759"/>
<proteinExistence type="predicted"/>
<protein>
    <submittedName>
        <fullName evidence="1">Uncharacterized protein</fullName>
    </submittedName>
</protein>
<dbReference type="EMBL" id="KV454292">
    <property type="protein sequence ID" value="ODQ74023.1"/>
    <property type="molecule type" value="Genomic_DNA"/>
</dbReference>